<feature type="transmembrane region" description="Helical" evidence="7">
    <location>
        <begin position="46"/>
        <end position="74"/>
    </location>
</feature>
<keyword evidence="3 7" id="KW-0812">Transmembrane</keyword>
<feature type="transmembrane region" description="Helical" evidence="7">
    <location>
        <begin position="195"/>
        <end position="216"/>
    </location>
</feature>
<dbReference type="Proteomes" id="UP000011721">
    <property type="component" value="Chromosome"/>
</dbReference>
<keyword evidence="4" id="KW-0201">Cytochrome c-type biogenesis</keyword>
<feature type="transmembrane region" description="Helical" evidence="7">
    <location>
        <begin position="120"/>
        <end position="145"/>
    </location>
</feature>
<dbReference type="InterPro" id="IPR003834">
    <property type="entry name" value="Cyt_c_assmbl_TM_dom"/>
</dbReference>
<feature type="transmembrane region" description="Helical" evidence="7">
    <location>
        <begin position="80"/>
        <end position="99"/>
    </location>
</feature>
<dbReference type="GO" id="GO:0017004">
    <property type="term" value="P:cytochrome complex assembly"/>
    <property type="evidence" value="ECO:0007669"/>
    <property type="project" value="UniProtKB-KW"/>
</dbReference>
<dbReference type="PATRIC" id="fig|1167006.5.peg.2829"/>
<dbReference type="eggNOG" id="COG0785">
    <property type="taxonomic scope" value="Bacteria"/>
</dbReference>
<name>M1P6R0_DESSD</name>
<sequence length="221" mass="23333">MPLDLSVTTLLMVTVAGVASIASPCVLPMVPIIVTGTSDDHKYRPLLIVTGLSISFIIMGVLTSLFAGAVAGVMPVVEKVVGVIIILFGFSMLFGINVFKKFTFFYKAQQFQSKGTFSGLILGMTLGVIWIPCVGPMLSGVLALVATQGKLASGLILLAFYSLGFAIPMLLAGYASQTIRHRIRAVNSHPVAVRLVSGLLLIIFGYFILTAGMLAIGSSFS</sequence>
<dbReference type="EMBL" id="CP003985">
    <property type="protein sequence ID" value="AGF79148.1"/>
    <property type="molecule type" value="Genomic_DNA"/>
</dbReference>
<evidence type="ECO:0000313" key="9">
    <source>
        <dbReference type="EMBL" id="AGF79148.1"/>
    </source>
</evidence>
<evidence type="ECO:0000256" key="5">
    <source>
        <dbReference type="ARBA" id="ARBA00022989"/>
    </source>
</evidence>
<organism evidence="9 10">
    <name type="scientific">Desulfocapsa sulfexigens (strain DSM 10523 / SB164P1)</name>
    <dbReference type="NCBI Taxonomy" id="1167006"/>
    <lineage>
        <taxon>Bacteria</taxon>
        <taxon>Pseudomonadati</taxon>
        <taxon>Thermodesulfobacteriota</taxon>
        <taxon>Desulfobulbia</taxon>
        <taxon>Desulfobulbales</taxon>
        <taxon>Desulfocapsaceae</taxon>
        <taxon>Desulfocapsa</taxon>
    </lineage>
</organism>
<evidence type="ECO:0000259" key="8">
    <source>
        <dbReference type="Pfam" id="PF02683"/>
    </source>
</evidence>
<feature type="transmembrane region" description="Helical" evidence="7">
    <location>
        <begin position="151"/>
        <end position="174"/>
    </location>
</feature>
<dbReference type="GO" id="GO:0016020">
    <property type="term" value="C:membrane"/>
    <property type="evidence" value="ECO:0007669"/>
    <property type="project" value="UniProtKB-SubCell"/>
</dbReference>
<reference evidence="10" key="1">
    <citation type="journal article" date="2013" name="Stand. Genomic Sci.">
        <title>Complete genome sequence of Desulfocapsa sulfexigens, a marine deltaproteobacterium specialized in disproportionating inorganic sulfur compounds.</title>
        <authorList>
            <person name="Finster K.W."/>
            <person name="Kjeldsen K.U."/>
            <person name="Kube M."/>
            <person name="Reinhardt R."/>
            <person name="Mussmann M."/>
            <person name="Amann R."/>
            <person name="Schreiber L."/>
        </authorList>
    </citation>
    <scope>NUCLEOTIDE SEQUENCE [LARGE SCALE GENOMIC DNA]</scope>
    <source>
        <strain evidence="10">DSM 10523 / SB164P1</strain>
    </source>
</reference>
<evidence type="ECO:0000256" key="3">
    <source>
        <dbReference type="ARBA" id="ARBA00022692"/>
    </source>
</evidence>
<dbReference type="InterPro" id="IPR051790">
    <property type="entry name" value="Cytochrome_c-biogenesis_DsbD"/>
</dbReference>
<evidence type="ECO:0000313" key="10">
    <source>
        <dbReference type="Proteomes" id="UP000011721"/>
    </source>
</evidence>
<evidence type="ECO:0000256" key="1">
    <source>
        <dbReference type="ARBA" id="ARBA00004141"/>
    </source>
</evidence>
<keyword evidence="5 7" id="KW-1133">Transmembrane helix</keyword>
<evidence type="ECO:0000256" key="7">
    <source>
        <dbReference type="SAM" id="Phobius"/>
    </source>
</evidence>
<feature type="transmembrane region" description="Helical" evidence="7">
    <location>
        <begin position="12"/>
        <end position="34"/>
    </location>
</feature>
<accession>M1P6R0</accession>
<dbReference type="STRING" id="1167006.UWK_02612"/>
<dbReference type="Pfam" id="PF02683">
    <property type="entry name" value="DsbD_TM"/>
    <property type="match status" value="1"/>
</dbReference>
<dbReference type="RefSeq" id="WP_015404834.1">
    <property type="nucleotide sequence ID" value="NC_020304.1"/>
</dbReference>
<feature type="domain" description="Cytochrome C biogenesis protein transmembrane" evidence="8">
    <location>
        <begin position="8"/>
        <end position="183"/>
    </location>
</feature>
<dbReference type="HOGENOM" id="CLU_053225_2_0_7"/>
<dbReference type="OrthoDB" id="9803065at2"/>
<keyword evidence="10" id="KW-1185">Reference proteome</keyword>
<protein>
    <submittedName>
        <fullName evidence="9">Cytochrome c biogenesis protein</fullName>
    </submittedName>
</protein>
<proteinExistence type="inferred from homology"/>
<dbReference type="AlphaFoldDB" id="M1P6R0"/>
<evidence type="ECO:0000256" key="4">
    <source>
        <dbReference type="ARBA" id="ARBA00022748"/>
    </source>
</evidence>
<dbReference type="KEGG" id="dsf:UWK_02612"/>
<dbReference type="PANTHER" id="PTHR31272">
    <property type="entry name" value="CYTOCHROME C-TYPE BIOGENESIS PROTEIN HI_1454-RELATED"/>
    <property type="match status" value="1"/>
</dbReference>
<evidence type="ECO:0000256" key="6">
    <source>
        <dbReference type="ARBA" id="ARBA00023136"/>
    </source>
</evidence>
<keyword evidence="6 7" id="KW-0472">Membrane</keyword>
<comment type="similarity">
    <text evidence="2">Belongs to the DsbD family.</text>
</comment>
<comment type="subcellular location">
    <subcellularLocation>
        <location evidence="1">Membrane</location>
        <topology evidence="1">Multi-pass membrane protein</topology>
    </subcellularLocation>
</comment>
<gene>
    <name evidence="9" type="ordered locus">UWK_02612</name>
</gene>
<evidence type="ECO:0000256" key="2">
    <source>
        <dbReference type="ARBA" id="ARBA00006143"/>
    </source>
</evidence>
<dbReference type="PANTHER" id="PTHR31272:SF9">
    <property type="entry name" value="BLL1027 PROTEIN"/>
    <property type="match status" value="1"/>
</dbReference>